<dbReference type="EMBL" id="BSXV01000780">
    <property type="protein sequence ID" value="GME90581.1"/>
    <property type="molecule type" value="Genomic_DNA"/>
</dbReference>
<organism evidence="1 2">
    <name type="scientific">Candida boidinii</name>
    <name type="common">Yeast</name>
    <dbReference type="NCBI Taxonomy" id="5477"/>
    <lineage>
        <taxon>Eukaryota</taxon>
        <taxon>Fungi</taxon>
        <taxon>Dikarya</taxon>
        <taxon>Ascomycota</taxon>
        <taxon>Saccharomycotina</taxon>
        <taxon>Pichiomycetes</taxon>
        <taxon>Pichiales</taxon>
        <taxon>Pichiaceae</taxon>
        <taxon>Ogataea</taxon>
        <taxon>Ogataea/Candida clade</taxon>
    </lineage>
</organism>
<protein>
    <submittedName>
        <fullName evidence="1">Unnamed protein product</fullName>
    </submittedName>
</protein>
<reference evidence="1" key="1">
    <citation type="submission" date="2023-04" db="EMBL/GenBank/DDBJ databases">
        <title>Candida boidinii NBRC 1967.</title>
        <authorList>
            <person name="Ichikawa N."/>
            <person name="Sato H."/>
            <person name="Tonouchi N."/>
        </authorList>
    </citation>
    <scope>NUCLEOTIDE SEQUENCE</scope>
    <source>
        <strain evidence="1">NBRC 1967</strain>
    </source>
</reference>
<proteinExistence type="predicted"/>
<evidence type="ECO:0000313" key="1">
    <source>
        <dbReference type="EMBL" id="GME90581.1"/>
    </source>
</evidence>
<keyword evidence="2" id="KW-1185">Reference proteome</keyword>
<dbReference type="Proteomes" id="UP001165101">
    <property type="component" value="Unassembled WGS sequence"/>
</dbReference>
<accession>A0ACB5TKX3</accession>
<sequence length="673" mass="76316">MEGISDKINRTSGLGSSFFSSLTSSSLSSLSANSPFSSNSSPFNTRYFRDDPVYAAKLKEAEKSGGLVGGLYNDGNTCFMNSVLQSLASSNELMDFLDNYTNDKIQSDENNKNTSNNILNQIDKQKIVPFSIALNGLLENLNSNHFNKTVTYKTKSLLKVMANGPNKHLFLGYNQEDAQEFYQSVMKQIEKEYTEFCKKELIKNEGVEIISNENLKNKEANNNNGKKEDKFVDFDSNNMITGLDKLGTIGDIYVPAIQIDPSYPEADKKVYPLRLMTPVDGLQCERIGCTICGEVGGIRYSVISGLGLSLPSTYNQSYSLYELLDSWVEEEIIDGVECNRCGLIEMKNKLLEQIESCKDESGVSTNEKLSNLLHDRLNKIDDELSKPIINDETYAKLHVKNLVKKSKKTKQIYFSRPPPLLCIHINRSVFDLRSYTVRKNNAQVEFPLHLDLSKYVAEPNDINLDARLLFRKQDEFNKKSQQEEENGVADGDSNVDEVIQHKADTENEIKTEIEAENGLKYSLKSVISHYGTHNYGHYIAFRKYRGIWWRISDETVRVSEEREVLSSQGTFMLFYELSSRNDPRDEIDISKLTIENIQESTPEEDESGRVNNNDEDEDDSDISSSGPDIEDGEVEEKNYDSHDESEEEDGKKSQSQLDYEDIQTQLINQQGLN</sequence>
<evidence type="ECO:0000313" key="2">
    <source>
        <dbReference type="Proteomes" id="UP001165101"/>
    </source>
</evidence>
<gene>
    <name evidence="1" type="ORF">Cboi01_000190800</name>
</gene>
<comment type="caution">
    <text evidence="1">The sequence shown here is derived from an EMBL/GenBank/DDBJ whole genome shotgun (WGS) entry which is preliminary data.</text>
</comment>
<name>A0ACB5TKX3_CANBO</name>